<proteinExistence type="predicted"/>
<evidence type="ECO:0008006" key="3">
    <source>
        <dbReference type="Google" id="ProtNLM"/>
    </source>
</evidence>
<gene>
    <name evidence="1" type="ORF">C1752_06325</name>
</gene>
<organism evidence="1 2">
    <name type="scientific">Acaryochloris thomasi RCC1774</name>
    <dbReference type="NCBI Taxonomy" id="1764569"/>
    <lineage>
        <taxon>Bacteria</taxon>
        <taxon>Bacillati</taxon>
        <taxon>Cyanobacteriota</taxon>
        <taxon>Cyanophyceae</taxon>
        <taxon>Acaryochloridales</taxon>
        <taxon>Acaryochloridaceae</taxon>
        <taxon>Acaryochloris</taxon>
        <taxon>Acaryochloris thomasi</taxon>
    </lineage>
</organism>
<dbReference type="EMBL" id="PQWO01000017">
    <property type="protein sequence ID" value="PZD71460.1"/>
    <property type="molecule type" value="Genomic_DNA"/>
</dbReference>
<evidence type="ECO:0000313" key="1">
    <source>
        <dbReference type="EMBL" id="PZD71460.1"/>
    </source>
</evidence>
<dbReference type="AlphaFoldDB" id="A0A2W1JBL3"/>
<sequence>MSRAKDALQTYQKYYIDRDYEQLDLFQLLKSEFGISSVIYPGSFVHVSPSFVFQTVTYIDSDKNAKLFFQEEQVQALIQHRKQYKEAPSVTFYGADYSKIHSELIDSCDLLISQYAGFISEACKAYLNIDGLLLVNNSHADAGLAALDKDYKLIATVHRDKGKYRISYSALEAYFVPKGKTSITRESLHGLGRGVGYTKTAPLYIFRRVS</sequence>
<comment type="caution">
    <text evidence="1">The sequence shown here is derived from an EMBL/GenBank/DDBJ whole genome shotgun (WGS) entry which is preliminary data.</text>
</comment>
<keyword evidence="2" id="KW-1185">Reference proteome</keyword>
<protein>
    <recommendedName>
        <fullName evidence="3">Methyltransferase type 11 domain-containing protein</fullName>
    </recommendedName>
</protein>
<evidence type="ECO:0000313" key="2">
    <source>
        <dbReference type="Proteomes" id="UP000248857"/>
    </source>
</evidence>
<name>A0A2W1JBL3_9CYAN</name>
<accession>A0A2W1JBL3</accession>
<dbReference type="Proteomes" id="UP000248857">
    <property type="component" value="Unassembled WGS sequence"/>
</dbReference>
<reference evidence="1 2" key="1">
    <citation type="journal article" date="2018" name="Sci. Rep.">
        <title>A novel species of the marine cyanobacterium Acaryochloris with a unique pigment content and lifestyle.</title>
        <authorList>
            <person name="Partensky F."/>
            <person name="Six C."/>
            <person name="Ratin M."/>
            <person name="Garczarek L."/>
            <person name="Vaulot D."/>
            <person name="Probert I."/>
            <person name="Calteau A."/>
            <person name="Gourvil P."/>
            <person name="Marie D."/>
            <person name="Grebert T."/>
            <person name="Bouchier C."/>
            <person name="Le Panse S."/>
            <person name="Gachenot M."/>
            <person name="Rodriguez F."/>
            <person name="Garrido J.L."/>
        </authorList>
    </citation>
    <scope>NUCLEOTIDE SEQUENCE [LARGE SCALE GENOMIC DNA]</scope>
    <source>
        <strain evidence="1 2">RCC1774</strain>
    </source>
</reference>
<dbReference type="OrthoDB" id="2086922at2"/>
<dbReference type="RefSeq" id="WP_110988019.1">
    <property type="nucleotide sequence ID" value="NZ_CAWNWM010000017.1"/>
</dbReference>